<dbReference type="Pfam" id="PF00474">
    <property type="entry name" value="SSF"/>
    <property type="match status" value="2"/>
</dbReference>
<feature type="transmembrane region" description="Helical" evidence="6">
    <location>
        <begin position="135"/>
        <end position="152"/>
    </location>
</feature>
<sequence length="856" mass="95742">MSVEKAERESDLVGNTMLSTWDIVTVFIYLMLVMGAGLYSMCRPNRGTVAGYFLAGRFMWWLPVGASLFASNIGSEHFIGLAGSGAAAGIGVGAFEFNALVLLQLLGWVFLPVFIASGVNTLPEYTKKRFGGCRIQMYLAVLSLVLYVFTKISVNMYSGALFIQQALRVSNLYISITVLLLLTAMCTIFGGLAAVIYTDTLQFFIMISGSLFVMYKGLHEVGGYSELQVKYLAAIPSRLMANSTCGLPRTDSWRMLRSADPTISDMPWPAFLLGQIPASIWYWCSDQMMVQRVMAARSLSHAKGGTIFAGYAKLLPLFMIIIPGMISRVLYPDEVGCVDPEECLRFCGSSVSCTNSAFPKLVLEFLPSGARGIMLSVMLSALMSDLTSIFNSASTLFTMDLWTRWRPRAGPREQLHVARLFIVILVVFSIVWIPIIERTQGGQLYIYIQSIAAYLAPPIAATYCLAITWKKMNEAGAFWGLMAGCVTGVTRMMVDFYYGEPACHEQDHRPVWLQQFHYMYFATFLFWLTLSVAFIITHLTEPLESWRLIRTTFFTRYAKLERPDDKEVAHHPVAITEEERAVTDPFVVDVETPHISSASMHYCHKIYNCIFGFDDSEKAQQDAAAMQYHISQLKTLHQAVWERRLLNVMLVFIILVTLAAYVFFSINPFTEEEVSTLPEYTKKRFGGRRIQIYLAVLSILLYIFIKISGKNPVTFTASTKVNLYSGAIFLQTALRLDLYLCIILLLVLTAMCTLVGGLAAVIYTDTFQFFVMIGGSLTVIILGFHEVGGYSDLQVKYLAAIPSVLVANSTCGLPRTDSWRMLRDADPTTSDLPWPAFLLGQLPASIWYWCSDQLCV</sequence>
<feature type="transmembrane region" description="Helical" evidence="6">
    <location>
        <begin position="417"/>
        <end position="435"/>
    </location>
</feature>
<evidence type="ECO:0000256" key="2">
    <source>
        <dbReference type="ARBA" id="ARBA00006434"/>
    </source>
</evidence>
<feature type="transmembrane region" description="Helical" evidence="6">
    <location>
        <begin position="738"/>
        <end position="763"/>
    </location>
</feature>
<dbReference type="PROSITE" id="PS50283">
    <property type="entry name" value="NA_SOLUT_SYMP_3"/>
    <property type="match status" value="2"/>
</dbReference>
<feature type="transmembrane region" description="Helical" evidence="6">
    <location>
        <begin position="478"/>
        <end position="498"/>
    </location>
</feature>
<dbReference type="AlphaFoldDB" id="A0AAE1PMY2"/>
<feature type="transmembrane region" description="Helical" evidence="6">
    <location>
        <begin position="769"/>
        <end position="787"/>
    </location>
</feature>
<organism evidence="7 8">
    <name type="scientific">Petrolisthes manimaculis</name>
    <dbReference type="NCBI Taxonomy" id="1843537"/>
    <lineage>
        <taxon>Eukaryota</taxon>
        <taxon>Metazoa</taxon>
        <taxon>Ecdysozoa</taxon>
        <taxon>Arthropoda</taxon>
        <taxon>Crustacea</taxon>
        <taxon>Multicrustacea</taxon>
        <taxon>Malacostraca</taxon>
        <taxon>Eumalacostraca</taxon>
        <taxon>Eucarida</taxon>
        <taxon>Decapoda</taxon>
        <taxon>Pleocyemata</taxon>
        <taxon>Anomura</taxon>
        <taxon>Galatheoidea</taxon>
        <taxon>Porcellanidae</taxon>
        <taxon>Petrolisthes</taxon>
    </lineage>
</organism>
<evidence type="ECO:0000313" key="7">
    <source>
        <dbReference type="EMBL" id="KAK4311169.1"/>
    </source>
</evidence>
<comment type="similarity">
    <text evidence="2">Belongs to the sodium:solute symporter (SSF) (TC 2.A.21) family.</text>
</comment>
<keyword evidence="3 6" id="KW-0812">Transmembrane</keyword>
<gene>
    <name evidence="7" type="ORF">Pmani_017311</name>
</gene>
<dbReference type="EMBL" id="JAWZYT010001548">
    <property type="protein sequence ID" value="KAK4311169.1"/>
    <property type="molecule type" value="Genomic_DNA"/>
</dbReference>
<feature type="transmembrane region" description="Helical" evidence="6">
    <location>
        <begin position="518"/>
        <end position="540"/>
    </location>
</feature>
<evidence type="ECO:0000256" key="4">
    <source>
        <dbReference type="ARBA" id="ARBA00022989"/>
    </source>
</evidence>
<keyword evidence="5 6" id="KW-0472">Membrane</keyword>
<accession>A0AAE1PMY2</accession>
<proteinExistence type="inferred from homology"/>
<dbReference type="Proteomes" id="UP001292094">
    <property type="component" value="Unassembled WGS sequence"/>
</dbReference>
<dbReference type="PROSITE" id="PS00457">
    <property type="entry name" value="NA_SOLUT_SYMP_2"/>
    <property type="match status" value="1"/>
</dbReference>
<feature type="transmembrane region" description="Helical" evidence="6">
    <location>
        <begin position="645"/>
        <end position="666"/>
    </location>
</feature>
<protein>
    <recommendedName>
        <fullName evidence="9">Sodium/myo-inositol cotransporter</fullName>
    </recommendedName>
</protein>
<reference evidence="7" key="1">
    <citation type="submission" date="2023-11" db="EMBL/GenBank/DDBJ databases">
        <title>Genome assemblies of two species of porcelain crab, Petrolisthes cinctipes and Petrolisthes manimaculis (Anomura: Porcellanidae).</title>
        <authorList>
            <person name="Angst P."/>
        </authorList>
    </citation>
    <scope>NUCLEOTIDE SEQUENCE</scope>
    <source>
        <strain evidence="7">PB745_02</strain>
        <tissue evidence="7">Gill</tissue>
    </source>
</reference>
<dbReference type="GO" id="GO:0005886">
    <property type="term" value="C:plasma membrane"/>
    <property type="evidence" value="ECO:0007669"/>
    <property type="project" value="TreeGrafter"/>
</dbReference>
<dbReference type="InterPro" id="IPR018212">
    <property type="entry name" value="Na/solute_symporter_CS"/>
</dbReference>
<feature type="transmembrane region" description="Helical" evidence="6">
    <location>
        <begin position="686"/>
        <end position="705"/>
    </location>
</feature>
<evidence type="ECO:0000256" key="5">
    <source>
        <dbReference type="ARBA" id="ARBA00023136"/>
    </source>
</evidence>
<feature type="transmembrane region" description="Helical" evidence="6">
    <location>
        <begin position="172"/>
        <end position="194"/>
    </location>
</feature>
<keyword evidence="4 6" id="KW-1133">Transmembrane helix</keyword>
<evidence type="ECO:0000313" key="8">
    <source>
        <dbReference type="Proteomes" id="UP001292094"/>
    </source>
</evidence>
<comment type="caution">
    <text evidence="7">The sequence shown here is derived from an EMBL/GenBank/DDBJ whole genome shotgun (WGS) entry which is preliminary data.</text>
</comment>
<dbReference type="PANTHER" id="PTHR11819">
    <property type="entry name" value="SOLUTE CARRIER FAMILY 5"/>
    <property type="match status" value="1"/>
</dbReference>
<feature type="transmembrane region" description="Helical" evidence="6">
    <location>
        <begin position="21"/>
        <end position="39"/>
    </location>
</feature>
<comment type="subcellular location">
    <subcellularLocation>
        <location evidence="1">Membrane</location>
        <topology evidence="1">Multi-pass membrane protein</topology>
    </subcellularLocation>
</comment>
<feature type="transmembrane region" description="Helical" evidence="6">
    <location>
        <begin position="447"/>
        <end position="466"/>
    </location>
</feature>
<feature type="transmembrane region" description="Helical" evidence="6">
    <location>
        <begin position="51"/>
        <end position="71"/>
    </location>
</feature>
<evidence type="ECO:0000256" key="1">
    <source>
        <dbReference type="ARBA" id="ARBA00004141"/>
    </source>
</evidence>
<feature type="transmembrane region" description="Helical" evidence="6">
    <location>
        <begin position="78"/>
        <end position="95"/>
    </location>
</feature>
<evidence type="ECO:0000256" key="3">
    <source>
        <dbReference type="ARBA" id="ARBA00022692"/>
    </source>
</evidence>
<dbReference type="InterPro" id="IPR001734">
    <property type="entry name" value="Na/solute_symporter"/>
</dbReference>
<evidence type="ECO:0000256" key="6">
    <source>
        <dbReference type="SAM" id="Phobius"/>
    </source>
</evidence>
<name>A0AAE1PMY2_9EUCA</name>
<dbReference type="InterPro" id="IPR038377">
    <property type="entry name" value="Na/Glc_symporter_sf"/>
</dbReference>
<keyword evidence="8" id="KW-1185">Reference proteome</keyword>
<dbReference type="NCBIfam" id="TIGR00813">
    <property type="entry name" value="sss"/>
    <property type="match status" value="1"/>
</dbReference>
<feature type="transmembrane region" description="Helical" evidence="6">
    <location>
        <begin position="101"/>
        <end position="123"/>
    </location>
</feature>
<feature type="transmembrane region" description="Helical" evidence="6">
    <location>
        <begin position="373"/>
        <end position="397"/>
    </location>
</feature>
<dbReference type="PANTHER" id="PTHR11819:SF150">
    <property type="entry name" value="SODIUM_MYO-INOSITOL COTRANSPORTER"/>
    <property type="match status" value="1"/>
</dbReference>
<feature type="transmembrane region" description="Helical" evidence="6">
    <location>
        <begin position="305"/>
        <end position="326"/>
    </location>
</feature>
<dbReference type="Gene3D" id="1.20.1730.10">
    <property type="entry name" value="Sodium/glucose cotransporter"/>
    <property type="match status" value="2"/>
</dbReference>
<feature type="transmembrane region" description="Helical" evidence="6">
    <location>
        <begin position="266"/>
        <end position="284"/>
    </location>
</feature>
<dbReference type="GO" id="GO:0005412">
    <property type="term" value="F:D-glucose:sodium symporter activity"/>
    <property type="evidence" value="ECO:0007669"/>
    <property type="project" value="TreeGrafter"/>
</dbReference>
<evidence type="ECO:0008006" key="9">
    <source>
        <dbReference type="Google" id="ProtNLM"/>
    </source>
</evidence>
<feature type="transmembrane region" description="Helical" evidence="6">
    <location>
        <begin position="201"/>
        <end position="218"/>
    </location>
</feature>